<evidence type="ECO:0000313" key="1">
    <source>
        <dbReference type="EMBL" id="RPA59100.1"/>
    </source>
</evidence>
<sequence>MSDEGRAAAVALLAQADAILAGHSSGHSATLAAFLARQATEALIETRCTELVGPVPGATTRSKLAILKSLDHTEAGQALVLSWYRLSGYCHVHAYELPPTVGEVRAACEQVMGVVDVH</sequence>
<protein>
    <submittedName>
        <fullName evidence="1">Uncharacterized protein</fullName>
    </submittedName>
</protein>
<reference evidence="1 2" key="1">
    <citation type="submission" date="2018-11" db="EMBL/GenBank/DDBJ databases">
        <title>Draft genome sequence of Gordonia sp. RS15-1S isolated from rice stems.</title>
        <authorList>
            <person name="Muangham S."/>
        </authorList>
    </citation>
    <scope>NUCLEOTIDE SEQUENCE [LARGE SCALE GENOMIC DNA]</scope>
    <source>
        <strain evidence="1 2">RS15-1S</strain>
    </source>
</reference>
<dbReference type="EMBL" id="RKMH01000010">
    <property type="protein sequence ID" value="RPA59100.1"/>
    <property type="molecule type" value="Genomic_DNA"/>
</dbReference>
<proteinExistence type="predicted"/>
<name>A0A3N4GKA8_9ACTN</name>
<evidence type="ECO:0000313" key="2">
    <source>
        <dbReference type="Proteomes" id="UP000267536"/>
    </source>
</evidence>
<dbReference type="AlphaFoldDB" id="A0A3N4GKA8"/>
<keyword evidence="2" id="KW-1185">Reference proteome</keyword>
<accession>A0A3N4GKA8</accession>
<dbReference type="OrthoDB" id="4322177at2"/>
<gene>
    <name evidence="1" type="ORF">EF294_14735</name>
</gene>
<organism evidence="1 2">
    <name type="scientific">Gordonia oryzae</name>
    <dbReference type="NCBI Taxonomy" id="2487349"/>
    <lineage>
        <taxon>Bacteria</taxon>
        <taxon>Bacillati</taxon>
        <taxon>Actinomycetota</taxon>
        <taxon>Actinomycetes</taxon>
        <taxon>Mycobacteriales</taxon>
        <taxon>Gordoniaceae</taxon>
        <taxon>Gordonia</taxon>
    </lineage>
</organism>
<comment type="caution">
    <text evidence="1">The sequence shown here is derived from an EMBL/GenBank/DDBJ whole genome shotgun (WGS) entry which is preliminary data.</text>
</comment>
<dbReference type="Proteomes" id="UP000267536">
    <property type="component" value="Unassembled WGS sequence"/>
</dbReference>